<dbReference type="Proteomes" id="UP001054837">
    <property type="component" value="Unassembled WGS sequence"/>
</dbReference>
<evidence type="ECO:0000313" key="2">
    <source>
        <dbReference type="EMBL" id="GIY60632.1"/>
    </source>
</evidence>
<accession>A0AAV4US58</accession>
<feature type="compositionally biased region" description="Basic and acidic residues" evidence="1">
    <location>
        <begin position="56"/>
        <end position="78"/>
    </location>
</feature>
<proteinExistence type="predicted"/>
<gene>
    <name evidence="2" type="ORF">CDAR_458051</name>
</gene>
<protein>
    <submittedName>
        <fullName evidence="2">Uncharacterized protein</fullName>
    </submittedName>
</protein>
<evidence type="ECO:0000256" key="1">
    <source>
        <dbReference type="SAM" id="MobiDB-lite"/>
    </source>
</evidence>
<dbReference type="AlphaFoldDB" id="A0AAV4US58"/>
<comment type="caution">
    <text evidence="2">The sequence shown here is derived from an EMBL/GenBank/DDBJ whole genome shotgun (WGS) entry which is preliminary data.</text>
</comment>
<reference evidence="2 3" key="1">
    <citation type="submission" date="2021-06" db="EMBL/GenBank/DDBJ databases">
        <title>Caerostris darwini draft genome.</title>
        <authorList>
            <person name="Kono N."/>
            <person name="Arakawa K."/>
        </authorList>
    </citation>
    <scope>NUCLEOTIDE SEQUENCE [LARGE SCALE GENOMIC DNA]</scope>
</reference>
<feature type="region of interest" description="Disordered" evidence="1">
    <location>
        <begin position="1"/>
        <end position="91"/>
    </location>
</feature>
<sequence length="111" mass="12514">MIMTEAHPPTRLFTTSTPFLDPLHPSTRDHLTHPPHVHPPLAENRTKKRSPSPKVNEIDSVKSESKKGGEGFWRERVGGHSGPPPWERGGREVQITREVLFCGPFCEKDLC</sequence>
<evidence type="ECO:0000313" key="3">
    <source>
        <dbReference type="Proteomes" id="UP001054837"/>
    </source>
</evidence>
<organism evidence="2 3">
    <name type="scientific">Caerostris darwini</name>
    <dbReference type="NCBI Taxonomy" id="1538125"/>
    <lineage>
        <taxon>Eukaryota</taxon>
        <taxon>Metazoa</taxon>
        <taxon>Ecdysozoa</taxon>
        <taxon>Arthropoda</taxon>
        <taxon>Chelicerata</taxon>
        <taxon>Arachnida</taxon>
        <taxon>Araneae</taxon>
        <taxon>Araneomorphae</taxon>
        <taxon>Entelegynae</taxon>
        <taxon>Araneoidea</taxon>
        <taxon>Araneidae</taxon>
        <taxon>Caerostris</taxon>
    </lineage>
</organism>
<dbReference type="EMBL" id="BPLQ01011829">
    <property type="protein sequence ID" value="GIY60632.1"/>
    <property type="molecule type" value="Genomic_DNA"/>
</dbReference>
<name>A0AAV4US58_9ARAC</name>
<keyword evidence="3" id="KW-1185">Reference proteome</keyword>